<gene>
    <name evidence="2" type="ORF">MMF93_00325</name>
</gene>
<dbReference type="SUPFAM" id="SSF47336">
    <property type="entry name" value="ACP-like"/>
    <property type="match status" value="1"/>
</dbReference>
<dbReference type="RefSeq" id="WP_242748445.1">
    <property type="nucleotide sequence ID" value="NZ_CP093846.1"/>
</dbReference>
<sequence length="96" mass="10462">MKTTESTSGVSGSWDPRFEEVLRRHLPAAADIELSAGHELSKLGLDSLGTIRLLLDLEESYTIAFPDERLVGETFETVASLWAAVSEVAAEQLVDD</sequence>
<evidence type="ECO:0000313" key="2">
    <source>
        <dbReference type="EMBL" id="UNS95078.1"/>
    </source>
</evidence>
<evidence type="ECO:0000259" key="1">
    <source>
        <dbReference type="PROSITE" id="PS50075"/>
    </source>
</evidence>
<dbReference type="Pfam" id="PF00550">
    <property type="entry name" value="PP-binding"/>
    <property type="match status" value="1"/>
</dbReference>
<dbReference type="Proteomes" id="UP001202244">
    <property type="component" value="Chromosome"/>
</dbReference>
<accession>A0ABY3XKZ5</accession>
<dbReference type="PROSITE" id="PS50075">
    <property type="entry name" value="CARRIER"/>
    <property type="match status" value="1"/>
</dbReference>
<organism evidence="2 3">
    <name type="scientific">Streptomyces tubbatahanensis</name>
    <dbReference type="NCBI Taxonomy" id="2923272"/>
    <lineage>
        <taxon>Bacteria</taxon>
        <taxon>Bacillati</taxon>
        <taxon>Actinomycetota</taxon>
        <taxon>Actinomycetes</taxon>
        <taxon>Kitasatosporales</taxon>
        <taxon>Streptomycetaceae</taxon>
        <taxon>Streptomyces</taxon>
    </lineage>
</organism>
<reference evidence="2 3" key="1">
    <citation type="journal article" date="2023" name="Microbiol. Spectr.">
        <title>Synergy between Genome Mining, Metabolomics, and Bioinformatics Uncovers Antibacterial Chlorinated Carbazole Alkaloids and Their Biosynthetic Gene Cluster from Streptomyces tubbatahanensis sp. nov., a Novel Actinomycete Isolated from Sulu Sea, Philippines.</title>
        <authorList>
            <person name="Tenebro C.P."/>
            <person name="Trono D.J.V.L."/>
            <person name="Balida L.A.P."/>
            <person name="Bayog L.K.A."/>
            <person name="Bruna J.R."/>
            <person name="Sabido E.M."/>
            <person name="Caspe D.P.C."/>
            <person name="de Los Santos E.L.C."/>
            <person name="Saludes J.P."/>
            <person name="Dalisay D.S."/>
        </authorList>
    </citation>
    <scope>NUCLEOTIDE SEQUENCE [LARGE SCALE GENOMIC DNA]</scope>
    <source>
        <strain evidence="2 3">DSD3025</strain>
    </source>
</reference>
<name>A0ABY3XKZ5_9ACTN</name>
<proteinExistence type="predicted"/>
<dbReference type="InterPro" id="IPR009081">
    <property type="entry name" value="PP-bd_ACP"/>
</dbReference>
<keyword evidence="3" id="KW-1185">Reference proteome</keyword>
<feature type="domain" description="Carrier" evidence="1">
    <location>
        <begin position="12"/>
        <end position="89"/>
    </location>
</feature>
<dbReference type="EMBL" id="CP093846">
    <property type="protein sequence ID" value="UNS95078.1"/>
    <property type="molecule type" value="Genomic_DNA"/>
</dbReference>
<dbReference type="InterPro" id="IPR036736">
    <property type="entry name" value="ACP-like_sf"/>
</dbReference>
<dbReference type="Gene3D" id="1.10.1200.10">
    <property type="entry name" value="ACP-like"/>
    <property type="match status" value="1"/>
</dbReference>
<protein>
    <submittedName>
        <fullName evidence="2">Phosphopantetheine-binding protein</fullName>
    </submittedName>
</protein>
<evidence type="ECO:0000313" key="3">
    <source>
        <dbReference type="Proteomes" id="UP001202244"/>
    </source>
</evidence>